<dbReference type="Gene3D" id="2.10.22.10">
    <property type="entry name" value="Antistasin, domain 1"/>
    <property type="match status" value="1"/>
</dbReference>
<dbReference type="InterPro" id="IPR011061">
    <property type="entry name" value="Hirudin/antistatin"/>
</dbReference>
<keyword evidence="3" id="KW-1185">Reference proteome</keyword>
<dbReference type="OrthoDB" id="6144842at2759"/>
<dbReference type="AlphaFoldDB" id="A0A8B8BS62"/>
<dbReference type="SUPFAM" id="SSF57262">
    <property type="entry name" value="Leech antihemostatic proteins"/>
    <property type="match status" value="1"/>
</dbReference>
<keyword evidence="2" id="KW-0732">Signal</keyword>
<feature type="region of interest" description="Disordered" evidence="1">
    <location>
        <begin position="229"/>
        <end position="252"/>
    </location>
</feature>
<gene>
    <name evidence="4" type="primary">LOC111112478</name>
</gene>
<organism evidence="3 4">
    <name type="scientific">Crassostrea virginica</name>
    <name type="common">Eastern oyster</name>
    <dbReference type="NCBI Taxonomy" id="6565"/>
    <lineage>
        <taxon>Eukaryota</taxon>
        <taxon>Metazoa</taxon>
        <taxon>Spiralia</taxon>
        <taxon>Lophotrochozoa</taxon>
        <taxon>Mollusca</taxon>
        <taxon>Bivalvia</taxon>
        <taxon>Autobranchia</taxon>
        <taxon>Pteriomorphia</taxon>
        <taxon>Ostreida</taxon>
        <taxon>Ostreoidea</taxon>
        <taxon>Ostreidae</taxon>
        <taxon>Crassostrea</taxon>
    </lineage>
</organism>
<dbReference type="RefSeq" id="XP_022305694.1">
    <property type="nucleotide sequence ID" value="XM_022449986.1"/>
</dbReference>
<evidence type="ECO:0000313" key="4">
    <source>
        <dbReference type="RefSeq" id="XP_022305694.1"/>
    </source>
</evidence>
<sequence>MEVTRACLIFLLGSITTCVRLTASVHPPLTQDLYGKGMLGYAQGGVTLHQNALLPLLLVNPDFLKLYTENPSLASQYVTLLMHVGSLRANNNDCPAISRSCPSECYSISATGCIVCQCPKAQGSAPSSASSNSTHTGSSVSTAGNNNGCPAFPSQCDPNCLALDSMGCPICSCSKTQLAGGQSAAGSGSAGSPSKVNGCAPFPKNCSAECAHIDAMGCIVCSCSTGSTGSSGPTGNNTSTLSSSSSSSSSQGNINGCQPFPKNCRVECAMVDARGCIVCSCPSTGSTNSTSTATQTATSGGNGINGCPPFPKNCDSACVQLNDMGCVICSCSHSSNNSTQTQTGVHQIGNYVSAQGHGTSGNVNGCPALDPKCPTECSAIDSQGCVRCSCPPGSTSSSTSSQSGSVSSSNAGGCPAIPKNCQVTCLNIDASGCVVCSCPSNTGVNGYGATCPPYKADDCDDVCKVTDTHGCPICDCSQHLFSAQSTTPGSVTSVPGAGGCPSFDFSTCDPDCVVMDAQGCMSCHCAATTPAPSGGQSNNTSGAVTSVPGAGGCPSFDFGTCDPNCVVMDDRGCLSCTCAATQAPSGGQTTTAGAVTSVPGAGGCPSFDFSTCDPNCVVMDAQGCMSCQCQATTAAPGKSTSAAVTSVPGAGGCPSFDFSTCDPSCVVMDAQGCMSCQCQASTAAPLIGQSTTSGAVTSVPGAGGCPSFDFSTCDPNCVVMDSQGCLSCHCAASQTTASPSQSTQQPGTTTSVPGAGGCPSFDFSKCDPNCVVMDAQGCLTCSCAATTPAAATSGSTASVTSVPGAGGCPSFDFSKCDPSCVVMDAQGCMTCSCSATTPAATSGSTAASVTSVPGAGGCPSFDFSKCDPSCVVMDAQGCMTCSCSGNQSGRMTTAPPPYTTTRRPTTARPTTTAPRITTTHAPSTTTGNTCPPIRCTYPCDLGVAFNALGCPVCKCRTSTPAP</sequence>
<feature type="chain" id="PRO_5034176908" evidence="2">
    <location>
        <begin position="25"/>
        <end position="962"/>
    </location>
</feature>
<evidence type="ECO:0000313" key="3">
    <source>
        <dbReference type="Proteomes" id="UP000694844"/>
    </source>
</evidence>
<evidence type="ECO:0000256" key="2">
    <source>
        <dbReference type="SAM" id="SignalP"/>
    </source>
</evidence>
<dbReference type="Proteomes" id="UP000694844">
    <property type="component" value="Chromosome 9"/>
</dbReference>
<evidence type="ECO:0000256" key="1">
    <source>
        <dbReference type="SAM" id="MobiDB-lite"/>
    </source>
</evidence>
<dbReference type="GeneID" id="111112478"/>
<reference evidence="4" key="1">
    <citation type="submission" date="2025-08" db="UniProtKB">
        <authorList>
            <consortium name="RefSeq"/>
        </authorList>
    </citation>
    <scope>IDENTIFICATION</scope>
    <source>
        <tissue evidence="4">Whole sample</tissue>
    </source>
</reference>
<accession>A0A8B8BS62</accession>
<proteinExistence type="predicted"/>
<feature type="compositionally biased region" description="Low complexity" evidence="1">
    <location>
        <begin position="899"/>
        <end position="922"/>
    </location>
</feature>
<feature type="region of interest" description="Disordered" evidence="1">
    <location>
        <begin position="892"/>
        <end position="925"/>
    </location>
</feature>
<name>A0A8B8BS62_CRAVI</name>
<feature type="signal peptide" evidence="2">
    <location>
        <begin position="1"/>
        <end position="24"/>
    </location>
</feature>
<protein>
    <submittedName>
        <fullName evidence="4">Mucin-5AC-like isoform X1</fullName>
    </submittedName>
</protein>
<dbReference type="GO" id="GO:0004857">
    <property type="term" value="F:enzyme inhibitor activity"/>
    <property type="evidence" value="ECO:0007669"/>
    <property type="project" value="InterPro"/>
</dbReference>
<dbReference type="KEGG" id="cvn:111112478"/>